<comment type="caution">
    <text evidence="1">The sequence shown here is derived from an EMBL/GenBank/DDBJ whole genome shotgun (WGS) entry which is preliminary data.</text>
</comment>
<dbReference type="AlphaFoldDB" id="A0ABD5T2K6"/>
<name>A0ABD5T2K6_9EURY</name>
<sequence length="87" mass="9258">SVVEPGGGLSVAPIAPFRTQTDSWIAATGLRVTIEREGEPVALVVDGTSRGLVEPNRPLAIEAVDRIDIAVATPRSERDDRKHSNNS</sequence>
<dbReference type="GO" id="GO:0016301">
    <property type="term" value="F:kinase activity"/>
    <property type="evidence" value="ECO:0007669"/>
    <property type="project" value="UniProtKB-KW"/>
</dbReference>
<reference evidence="1 2" key="1">
    <citation type="journal article" date="2019" name="Int. J. Syst. Evol. Microbiol.">
        <title>The Global Catalogue of Microorganisms (GCM) 10K type strain sequencing project: providing services to taxonomists for standard genome sequencing and annotation.</title>
        <authorList>
            <consortium name="The Broad Institute Genomics Platform"/>
            <consortium name="The Broad Institute Genome Sequencing Center for Infectious Disease"/>
            <person name="Wu L."/>
            <person name="Ma J."/>
        </authorList>
    </citation>
    <scope>NUCLEOTIDE SEQUENCE [LARGE SCALE GENOMIC DNA]</scope>
    <source>
        <strain evidence="1 2">PJ61</strain>
    </source>
</reference>
<gene>
    <name evidence="1" type="ORF">ACFQDD_09285</name>
</gene>
<dbReference type="Proteomes" id="UP001596274">
    <property type="component" value="Unassembled WGS sequence"/>
</dbReference>
<protein>
    <submittedName>
        <fullName evidence="1">ATP-NAD kinase</fullName>
    </submittedName>
</protein>
<proteinExistence type="predicted"/>
<evidence type="ECO:0000313" key="2">
    <source>
        <dbReference type="Proteomes" id="UP001596274"/>
    </source>
</evidence>
<keyword evidence="1" id="KW-0418">Kinase</keyword>
<feature type="non-terminal residue" evidence="1">
    <location>
        <position position="1"/>
    </location>
</feature>
<keyword evidence="2" id="KW-1185">Reference proteome</keyword>
<accession>A0ABD5T2K6</accession>
<organism evidence="1 2">
    <name type="scientific">Halorubrum pallidum</name>
    <dbReference type="NCBI Taxonomy" id="1526114"/>
    <lineage>
        <taxon>Archaea</taxon>
        <taxon>Methanobacteriati</taxon>
        <taxon>Methanobacteriota</taxon>
        <taxon>Stenosarchaea group</taxon>
        <taxon>Halobacteria</taxon>
        <taxon>Halobacteriales</taxon>
        <taxon>Haloferacaceae</taxon>
        <taxon>Halorubrum</taxon>
    </lineage>
</organism>
<evidence type="ECO:0000313" key="1">
    <source>
        <dbReference type="EMBL" id="MFC6771706.1"/>
    </source>
</evidence>
<keyword evidence="1" id="KW-0808">Transferase</keyword>
<dbReference type="EMBL" id="JBHSWT010000471">
    <property type="protein sequence ID" value="MFC6771706.1"/>
    <property type="molecule type" value="Genomic_DNA"/>
</dbReference>